<dbReference type="EMBL" id="KL197760">
    <property type="protein sequence ID" value="KDQ50422.1"/>
    <property type="molecule type" value="Genomic_DNA"/>
</dbReference>
<feature type="domain" description="BTB" evidence="1">
    <location>
        <begin position="12"/>
        <end position="97"/>
    </location>
</feature>
<dbReference type="PROSITE" id="PS50097">
    <property type="entry name" value="BTB"/>
    <property type="match status" value="1"/>
</dbReference>
<evidence type="ECO:0000313" key="3">
    <source>
        <dbReference type="Proteomes" id="UP000027265"/>
    </source>
</evidence>
<dbReference type="Gene3D" id="3.30.710.10">
    <property type="entry name" value="Potassium Channel Kv1.1, Chain A"/>
    <property type="match status" value="1"/>
</dbReference>
<dbReference type="InParanoid" id="A0A067PHG9"/>
<dbReference type="SMART" id="SM00225">
    <property type="entry name" value="BTB"/>
    <property type="match status" value="1"/>
</dbReference>
<dbReference type="HOGENOM" id="CLU_052397_0_0_1"/>
<dbReference type="InterPro" id="IPR000210">
    <property type="entry name" value="BTB/POZ_dom"/>
</dbReference>
<protein>
    <recommendedName>
        <fullName evidence="1">BTB domain-containing protein</fullName>
    </recommendedName>
</protein>
<dbReference type="Pfam" id="PF00651">
    <property type="entry name" value="BTB"/>
    <property type="match status" value="1"/>
</dbReference>
<dbReference type="OrthoDB" id="3357985at2759"/>
<dbReference type="Proteomes" id="UP000027265">
    <property type="component" value="Unassembled WGS sequence"/>
</dbReference>
<organism evidence="2 3">
    <name type="scientific">Jaapia argillacea MUCL 33604</name>
    <dbReference type="NCBI Taxonomy" id="933084"/>
    <lineage>
        <taxon>Eukaryota</taxon>
        <taxon>Fungi</taxon>
        <taxon>Dikarya</taxon>
        <taxon>Basidiomycota</taxon>
        <taxon>Agaricomycotina</taxon>
        <taxon>Agaricomycetes</taxon>
        <taxon>Agaricomycetidae</taxon>
        <taxon>Jaapiales</taxon>
        <taxon>Jaapiaceae</taxon>
        <taxon>Jaapia</taxon>
    </lineage>
</organism>
<proteinExistence type="predicted"/>
<sequence length="307" mass="34204">MDASSPFDSPSADVILRSSDSVDFRFFKLLLSLSSSFFRGLFNPNRELTEDGNVRSGANPVISGEKDGLPIVPLTESSETLTGLLNFIHPEQTATFDTLDSLLLVLKAAEKYRMDGVIRRAETSLMAADFLESQPVVVYVIACVYKLEKAARAGAKASLCQPMLFPFSKELEGISGASLYRLLAYRDTCEKEATEVTERVWAMSGQHRLFWQKSQARCSCPIATSIQHGHNVKAWCWEYLEEILKRLRQRVNGDVLRDHTLVMPYLGRSVDCESCRGTAARDIAKFAGDAALAVDEAISKVRFKIEF</sequence>
<gene>
    <name evidence="2" type="ORF">JAAARDRAFT_42085</name>
</gene>
<evidence type="ECO:0000313" key="2">
    <source>
        <dbReference type="EMBL" id="KDQ50422.1"/>
    </source>
</evidence>
<keyword evidence="3" id="KW-1185">Reference proteome</keyword>
<name>A0A067PHG9_9AGAM</name>
<accession>A0A067PHG9</accession>
<dbReference type="AlphaFoldDB" id="A0A067PHG9"/>
<dbReference type="InterPro" id="IPR011333">
    <property type="entry name" value="SKP1/BTB/POZ_sf"/>
</dbReference>
<evidence type="ECO:0000259" key="1">
    <source>
        <dbReference type="PROSITE" id="PS50097"/>
    </source>
</evidence>
<dbReference type="SUPFAM" id="SSF54695">
    <property type="entry name" value="POZ domain"/>
    <property type="match status" value="1"/>
</dbReference>
<reference evidence="3" key="1">
    <citation type="journal article" date="2014" name="Proc. Natl. Acad. Sci. U.S.A.">
        <title>Extensive sampling of basidiomycete genomes demonstrates inadequacy of the white-rot/brown-rot paradigm for wood decay fungi.</title>
        <authorList>
            <person name="Riley R."/>
            <person name="Salamov A.A."/>
            <person name="Brown D.W."/>
            <person name="Nagy L.G."/>
            <person name="Floudas D."/>
            <person name="Held B.W."/>
            <person name="Levasseur A."/>
            <person name="Lombard V."/>
            <person name="Morin E."/>
            <person name="Otillar R."/>
            <person name="Lindquist E.A."/>
            <person name="Sun H."/>
            <person name="LaButti K.M."/>
            <person name="Schmutz J."/>
            <person name="Jabbour D."/>
            <person name="Luo H."/>
            <person name="Baker S.E."/>
            <person name="Pisabarro A.G."/>
            <person name="Walton J.D."/>
            <person name="Blanchette R.A."/>
            <person name="Henrissat B."/>
            <person name="Martin F."/>
            <person name="Cullen D."/>
            <person name="Hibbett D.S."/>
            <person name="Grigoriev I.V."/>
        </authorList>
    </citation>
    <scope>NUCLEOTIDE SEQUENCE [LARGE SCALE GENOMIC DNA]</scope>
    <source>
        <strain evidence="3">MUCL 33604</strain>
    </source>
</reference>